<feature type="compositionally biased region" description="Low complexity" evidence="1">
    <location>
        <begin position="298"/>
        <end position="308"/>
    </location>
</feature>
<organism evidence="2 3">
    <name type="scientific">Cucurbita argyrosperma subsp. sororia</name>
    <dbReference type="NCBI Taxonomy" id="37648"/>
    <lineage>
        <taxon>Eukaryota</taxon>
        <taxon>Viridiplantae</taxon>
        <taxon>Streptophyta</taxon>
        <taxon>Embryophyta</taxon>
        <taxon>Tracheophyta</taxon>
        <taxon>Spermatophyta</taxon>
        <taxon>Magnoliopsida</taxon>
        <taxon>eudicotyledons</taxon>
        <taxon>Gunneridae</taxon>
        <taxon>Pentapetalae</taxon>
        <taxon>rosids</taxon>
        <taxon>fabids</taxon>
        <taxon>Cucurbitales</taxon>
        <taxon>Cucurbitaceae</taxon>
        <taxon>Cucurbiteae</taxon>
        <taxon>Cucurbita</taxon>
    </lineage>
</organism>
<feature type="region of interest" description="Disordered" evidence="1">
    <location>
        <begin position="151"/>
        <end position="171"/>
    </location>
</feature>
<dbReference type="GO" id="GO:0007142">
    <property type="term" value="P:male meiosis II"/>
    <property type="evidence" value="ECO:0007669"/>
    <property type="project" value="InterPro"/>
</dbReference>
<feature type="non-terminal residue" evidence="2">
    <location>
        <position position="1"/>
    </location>
</feature>
<dbReference type="PANTHER" id="PTHR33318">
    <property type="entry name" value="ASPARTYL/GLUTAMYL-TRNA(ASN/GLN) AMIDOTRANSFERASE SUBUNIT"/>
    <property type="match status" value="1"/>
</dbReference>
<sequence length="377" mass="42097">MGCFFACFGSSKDPKRLKNYRKSRHTNHRSTIQRNEIPKPGQSSLHTLPVYSNKKSLHPVEAGRDGSLNISTTEEVTSVKPHEQEQEQEHEHEHEHVVLSQEDVASVHGMNQDLEEDSVEKSSKPESSSEDFVVPLNPNFKSSFPPVHRYKNCKDSDDEDDVFESHLGRGENDEFGMVESMKENSSVADSSMNVNRLNPTNVRHRTAYVCPVLKPVENLSQWNAVKSKRTLPSTPQKENMELEQESTGEEFPYSSKASQELCVDASLSNWLASSEATPASKITATMALEATVTPVKSSTLQGSSSQSSSHRELPLVRTVGTYRRQGASDKDRDSASSFKGIPNTTSKYREDKTVNWHSTPFETRLERALNSRGVAKA</sequence>
<evidence type="ECO:0000313" key="2">
    <source>
        <dbReference type="EMBL" id="KAG6576088.1"/>
    </source>
</evidence>
<feature type="region of interest" description="Disordered" evidence="1">
    <location>
        <begin position="230"/>
        <end position="251"/>
    </location>
</feature>
<feature type="compositionally biased region" description="Basic and acidic residues" evidence="1">
    <location>
        <begin position="80"/>
        <end position="97"/>
    </location>
</feature>
<dbReference type="AlphaFoldDB" id="A0AAV6M753"/>
<feature type="region of interest" description="Disordered" evidence="1">
    <location>
        <begin position="298"/>
        <end position="360"/>
    </location>
</feature>
<evidence type="ECO:0000313" key="3">
    <source>
        <dbReference type="Proteomes" id="UP000685013"/>
    </source>
</evidence>
<name>A0AAV6M753_9ROSI</name>
<dbReference type="EMBL" id="JAGKQH010000017">
    <property type="protein sequence ID" value="KAG6576088.1"/>
    <property type="molecule type" value="Genomic_DNA"/>
</dbReference>
<dbReference type="PANTHER" id="PTHR33318:SF4">
    <property type="entry name" value="OS04G0511700 PROTEIN"/>
    <property type="match status" value="1"/>
</dbReference>
<reference evidence="2 3" key="1">
    <citation type="journal article" date="2021" name="Hortic Res">
        <title>The domestication of Cucurbita argyrosperma as revealed by the genome of its wild relative.</title>
        <authorList>
            <person name="Barrera-Redondo J."/>
            <person name="Sanchez-de la Vega G."/>
            <person name="Aguirre-Liguori J.A."/>
            <person name="Castellanos-Morales G."/>
            <person name="Gutierrez-Guerrero Y.T."/>
            <person name="Aguirre-Dugua X."/>
            <person name="Aguirre-Planter E."/>
            <person name="Tenaillon M.I."/>
            <person name="Lira-Saade R."/>
            <person name="Eguiarte L.E."/>
        </authorList>
    </citation>
    <scope>NUCLEOTIDE SEQUENCE [LARGE SCALE GENOMIC DNA]</scope>
    <source>
        <strain evidence="2">JBR-2021</strain>
    </source>
</reference>
<accession>A0AAV6M753</accession>
<feature type="region of interest" description="Disordered" evidence="1">
    <location>
        <begin position="9"/>
        <end position="98"/>
    </location>
</feature>
<proteinExistence type="predicted"/>
<evidence type="ECO:0000256" key="1">
    <source>
        <dbReference type="SAM" id="MobiDB-lite"/>
    </source>
</evidence>
<gene>
    <name evidence="2" type="primary">JASON</name>
    <name evidence="2" type="ORF">SDJN03_26727</name>
</gene>
<comment type="caution">
    <text evidence="2">The sequence shown here is derived from an EMBL/GenBank/DDBJ whole genome shotgun (WGS) entry which is preliminary data.</text>
</comment>
<dbReference type="Proteomes" id="UP000685013">
    <property type="component" value="Chromosome 17"/>
</dbReference>
<protein>
    <submittedName>
        <fullName evidence="2">Protein JASON</fullName>
    </submittedName>
</protein>
<keyword evidence="3" id="KW-1185">Reference proteome</keyword>
<feature type="compositionally biased region" description="Basic residues" evidence="1">
    <location>
        <begin position="15"/>
        <end position="28"/>
    </location>
</feature>
<feature type="region of interest" description="Disordered" evidence="1">
    <location>
        <begin position="113"/>
        <end position="137"/>
    </location>
</feature>
<dbReference type="InterPro" id="IPR039300">
    <property type="entry name" value="JASON"/>
</dbReference>